<feature type="compositionally biased region" description="Basic and acidic residues" evidence="1">
    <location>
        <begin position="11"/>
        <end position="41"/>
    </location>
</feature>
<sequence>MQRGGASRQPPCRDGKPGCDSDPYRDRQPRRDKVAPDRGDASTDVATRMNTSSLLHDAETPRTALLLA</sequence>
<reference evidence="2" key="1">
    <citation type="submission" date="2017-07" db="EMBL/GenBank/DDBJ databases">
        <title>Taro Niue Genome Assembly and Annotation.</title>
        <authorList>
            <person name="Atibalentja N."/>
            <person name="Keating K."/>
            <person name="Fields C.J."/>
        </authorList>
    </citation>
    <scope>NUCLEOTIDE SEQUENCE</scope>
    <source>
        <strain evidence="2">Niue_2</strain>
        <tissue evidence="2">Leaf</tissue>
    </source>
</reference>
<evidence type="ECO:0000313" key="3">
    <source>
        <dbReference type="Proteomes" id="UP000652761"/>
    </source>
</evidence>
<proteinExistence type="predicted"/>
<keyword evidence="3" id="KW-1185">Reference proteome</keyword>
<name>A0A843VL11_COLES</name>
<organism evidence="2 3">
    <name type="scientific">Colocasia esculenta</name>
    <name type="common">Wild taro</name>
    <name type="synonym">Arum esculentum</name>
    <dbReference type="NCBI Taxonomy" id="4460"/>
    <lineage>
        <taxon>Eukaryota</taxon>
        <taxon>Viridiplantae</taxon>
        <taxon>Streptophyta</taxon>
        <taxon>Embryophyta</taxon>
        <taxon>Tracheophyta</taxon>
        <taxon>Spermatophyta</taxon>
        <taxon>Magnoliopsida</taxon>
        <taxon>Liliopsida</taxon>
        <taxon>Araceae</taxon>
        <taxon>Aroideae</taxon>
        <taxon>Colocasieae</taxon>
        <taxon>Colocasia</taxon>
    </lineage>
</organism>
<comment type="caution">
    <text evidence="2">The sequence shown here is derived from an EMBL/GenBank/DDBJ whole genome shotgun (WGS) entry which is preliminary data.</text>
</comment>
<dbReference type="EMBL" id="NMUH01001655">
    <property type="protein sequence ID" value="MQL94280.1"/>
    <property type="molecule type" value="Genomic_DNA"/>
</dbReference>
<dbReference type="AlphaFoldDB" id="A0A843VL11"/>
<evidence type="ECO:0000256" key="1">
    <source>
        <dbReference type="SAM" id="MobiDB-lite"/>
    </source>
</evidence>
<dbReference type="Proteomes" id="UP000652761">
    <property type="component" value="Unassembled WGS sequence"/>
</dbReference>
<protein>
    <submittedName>
        <fullName evidence="2">Uncharacterized protein</fullName>
    </submittedName>
</protein>
<evidence type="ECO:0000313" key="2">
    <source>
        <dbReference type="EMBL" id="MQL94280.1"/>
    </source>
</evidence>
<feature type="compositionally biased region" description="Polar residues" evidence="1">
    <location>
        <begin position="44"/>
        <end position="54"/>
    </location>
</feature>
<gene>
    <name evidence="2" type="ORF">Taro_026930</name>
</gene>
<accession>A0A843VL11</accession>
<feature type="region of interest" description="Disordered" evidence="1">
    <location>
        <begin position="1"/>
        <end position="68"/>
    </location>
</feature>